<feature type="region of interest" description="Disordered" evidence="1">
    <location>
        <begin position="1"/>
        <end position="31"/>
    </location>
</feature>
<evidence type="ECO:0000313" key="3">
    <source>
        <dbReference type="Proteomes" id="UP000061432"/>
    </source>
</evidence>
<protein>
    <submittedName>
        <fullName evidence="2">Uncharacterized protein</fullName>
    </submittedName>
</protein>
<dbReference type="Proteomes" id="UP000061432">
    <property type="component" value="Chromosome"/>
</dbReference>
<gene>
    <name evidence="2" type="ORF">Maq22A_c14675</name>
</gene>
<evidence type="ECO:0000313" key="2">
    <source>
        <dbReference type="EMBL" id="BAQ46113.1"/>
    </source>
</evidence>
<reference evidence="3" key="2">
    <citation type="submission" date="2015-01" db="EMBL/GenBank/DDBJ databases">
        <title>Complete genome sequence of Methylobacterium aquaticum strain 22A.</title>
        <authorList>
            <person name="Tani A."/>
            <person name="Ogura Y."/>
            <person name="Hayashi T."/>
        </authorList>
    </citation>
    <scope>NUCLEOTIDE SEQUENCE [LARGE SCALE GENOMIC DNA]</scope>
    <source>
        <strain evidence="3">MA-22A</strain>
    </source>
</reference>
<dbReference type="AlphaFoldDB" id="A0A0C6FC83"/>
<dbReference type="KEGG" id="maqu:Maq22A_c14675"/>
<dbReference type="EMBL" id="AP014704">
    <property type="protein sequence ID" value="BAQ46113.1"/>
    <property type="molecule type" value="Genomic_DNA"/>
</dbReference>
<sequence>MLAGGGTGQAAAGIPAARGTGSPDAGCGGTAVARSPRAIVGHADGADAAGISAPGDFTGRIVRIG</sequence>
<name>A0A0C6FC83_9HYPH</name>
<accession>A0A0C6FC83</accession>
<organism evidence="2 3">
    <name type="scientific">Methylobacterium aquaticum</name>
    <dbReference type="NCBI Taxonomy" id="270351"/>
    <lineage>
        <taxon>Bacteria</taxon>
        <taxon>Pseudomonadati</taxon>
        <taxon>Pseudomonadota</taxon>
        <taxon>Alphaproteobacteria</taxon>
        <taxon>Hyphomicrobiales</taxon>
        <taxon>Methylobacteriaceae</taxon>
        <taxon>Methylobacterium</taxon>
    </lineage>
</organism>
<reference evidence="2 3" key="1">
    <citation type="journal article" date="2015" name="Genome Announc.">
        <title>Complete Genome Sequence of Methylobacterium aquaticum Strain 22A, Isolated from Racomitrium japonicum Moss.</title>
        <authorList>
            <person name="Tani A."/>
            <person name="Ogura Y."/>
            <person name="Hayashi T."/>
            <person name="Kimbara K."/>
        </authorList>
    </citation>
    <scope>NUCLEOTIDE SEQUENCE [LARGE SCALE GENOMIC DNA]</scope>
    <source>
        <strain evidence="2 3">MA-22A</strain>
    </source>
</reference>
<feature type="compositionally biased region" description="Low complexity" evidence="1">
    <location>
        <begin position="9"/>
        <end position="21"/>
    </location>
</feature>
<proteinExistence type="predicted"/>
<evidence type="ECO:0000256" key="1">
    <source>
        <dbReference type="SAM" id="MobiDB-lite"/>
    </source>
</evidence>